<dbReference type="AlphaFoldDB" id="A0A3T0EBB1"/>
<dbReference type="HAMAP" id="MF_00255">
    <property type="entry name" value="Gly_tRNA_synth_beta"/>
    <property type="match status" value="1"/>
</dbReference>
<dbReference type="InterPro" id="IPR015944">
    <property type="entry name" value="Gly-tRNA-synth_bsu"/>
</dbReference>
<dbReference type="EMBL" id="CP018911">
    <property type="protein sequence ID" value="AZU04487.1"/>
    <property type="molecule type" value="Genomic_DNA"/>
</dbReference>
<dbReference type="Pfam" id="PF05746">
    <property type="entry name" value="DALR_1"/>
    <property type="match status" value="1"/>
</dbReference>
<evidence type="ECO:0000313" key="12">
    <source>
        <dbReference type="EMBL" id="AZU04487.1"/>
    </source>
</evidence>
<comment type="subunit">
    <text evidence="3 11">Tetramer of two alpha and two beta subunits.</text>
</comment>
<dbReference type="EC" id="6.1.1.14" evidence="11"/>
<dbReference type="GO" id="GO:0004814">
    <property type="term" value="F:arginine-tRNA ligase activity"/>
    <property type="evidence" value="ECO:0007669"/>
    <property type="project" value="InterPro"/>
</dbReference>
<dbReference type="InterPro" id="IPR008909">
    <property type="entry name" value="DALR_anticod-bd"/>
</dbReference>
<evidence type="ECO:0000313" key="13">
    <source>
        <dbReference type="Proteomes" id="UP000286954"/>
    </source>
</evidence>
<evidence type="ECO:0000256" key="9">
    <source>
        <dbReference type="ARBA" id="ARBA00023146"/>
    </source>
</evidence>
<evidence type="ECO:0000256" key="4">
    <source>
        <dbReference type="ARBA" id="ARBA00022490"/>
    </source>
</evidence>
<dbReference type="RefSeq" id="WP_233352288.1">
    <property type="nucleotide sequence ID" value="NZ_BMFB01000003.1"/>
</dbReference>
<proteinExistence type="inferred from homology"/>
<dbReference type="Pfam" id="PF02092">
    <property type="entry name" value="tRNA_synt_2f"/>
    <property type="match status" value="2"/>
</dbReference>
<keyword evidence="8 11" id="KW-0648">Protein biosynthesis</keyword>
<keyword evidence="4 11" id="KW-0963">Cytoplasm</keyword>
<dbReference type="GO" id="GO:0006426">
    <property type="term" value="P:glycyl-tRNA aminoacylation"/>
    <property type="evidence" value="ECO:0007669"/>
    <property type="project" value="UniProtKB-UniRule"/>
</dbReference>
<dbReference type="PROSITE" id="PS50861">
    <property type="entry name" value="AA_TRNA_LIGASE_II_GLYAB"/>
    <property type="match status" value="2"/>
</dbReference>
<organism evidence="12 13">
    <name type="scientific">Glycocaulis alkaliphilus</name>
    <dbReference type="NCBI Taxonomy" id="1434191"/>
    <lineage>
        <taxon>Bacteria</taxon>
        <taxon>Pseudomonadati</taxon>
        <taxon>Pseudomonadota</taxon>
        <taxon>Alphaproteobacteria</taxon>
        <taxon>Maricaulales</taxon>
        <taxon>Maricaulaceae</taxon>
        <taxon>Glycocaulis</taxon>
    </lineage>
</organism>
<evidence type="ECO:0000256" key="3">
    <source>
        <dbReference type="ARBA" id="ARBA00011209"/>
    </source>
</evidence>
<sequence length="826" mass="88523">MAQLLIELFCEEIPARMQARAEEDLARLMGEAFKAAGLGVDALTTFSGPRRIGLVAEGVPARTADVSEERKGPRVGSPEQAVQGFLRGAGLSSLDQCRIDNTPKGDFYVAVIEKPGRDAGEVIAEALESAIRNFPWPKSMKFGEGEKAQRWVRPLHRIICLLDGKVVPVAVFGIEASNLTEGHRIHSKGERVFAVKDYADYAAKLRDNGVVLTRAERSAIILEGAKRTCAHAGLELIEDEGLLAEVTGLAEWPVAVLGEIDPAFLDLPAEVIALTMKVHQKYFAVRDPKTGKIAPKFVKIANQDATDGGKAIAHGAARVVSARLSDARHFWDLDRKRGLDAMAGELSKVTFHEKLGTLADKVERVAALARELAPAVGADPELAYRAAKLAKADLVSQMVYEFPELQGVMGRYYALDTSAETPEARSAVRGRGQDGHEVPARASGASGSSGGMLSGLTSDQRQQIADAIRDHYKPQGPSDAVPTAPVSAAVALADKLDTLVGFWAIDEKPTGSKDPFALRRAALGVIRVLMEGDIRIPLRHYILRISQLSILAITGSQIKGSNLSWLEGYLGKGMSNEGMKAGLQHFVDRKLNEIEGDLNLIAENVSDLGRFLVDRLAVYLRDDGVRHDVINAVFAPQDDGTLDDDLVRVTAKSRALQAFLDTEDGAALLAGYRRAANILKIEEGKGFDVAAALAELDPSSTSETPEARSAIRGLDSDGHEVPARASGASGNSALLKALSAAATEPQEKALISALETASADAAKALEAENFEGAMRALASLRAPVDAFFEAVTVNADDPMLRRNRLVLLSRIRAAVQAVADFDRLEG</sequence>
<evidence type="ECO:0000256" key="1">
    <source>
        <dbReference type="ARBA" id="ARBA00004496"/>
    </source>
</evidence>
<evidence type="ECO:0000256" key="6">
    <source>
        <dbReference type="ARBA" id="ARBA00022741"/>
    </source>
</evidence>
<keyword evidence="5 11" id="KW-0436">Ligase</keyword>
<name>A0A3T0EBB1_9PROT</name>
<dbReference type="KEGG" id="gak:X907_1964"/>
<dbReference type="PANTHER" id="PTHR30075">
    <property type="entry name" value="GLYCYL-TRNA SYNTHETASE"/>
    <property type="match status" value="1"/>
</dbReference>
<dbReference type="SUPFAM" id="SSF109604">
    <property type="entry name" value="HD-domain/PDEase-like"/>
    <property type="match status" value="1"/>
</dbReference>
<evidence type="ECO:0000256" key="5">
    <source>
        <dbReference type="ARBA" id="ARBA00022598"/>
    </source>
</evidence>
<dbReference type="PRINTS" id="PR01045">
    <property type="entry name" value="TRNASYNTHGB"/>
</dbReference>
<comment type="catalytic activity">
    <reaction evidence="10 11">
        <text>tRNA(Gly) + glycine + ATP = glycyl-tRNA(Gly) + AMP + diphosphate</text>
        <dbReference type="Rhea" id="RHEA:16013"/>
        <dbReference type="Rhea" id="RHEA-COMP:9664"/>
        <dbReference type="Rhea" id="RHEA-COMP:9683"/>
        <dbReference type="ChEBI" id="CHEBI:30616"/>
        <dbReference type="ChEBI" id="CHEBI:33019"/>
        <dbReference type="ChEBI" id="CHEBI:57305"/>
        <dbReference type="ChEBI" id="CHEBI:78442"/>
        <dbReference type="ChEBI" id="CHEBI:78522"/>
        <dbReference type="ChEBI" id="CHEBI:456215"/>
        <dbReference type="EC" id="6.1.1.14"/>
    </reaction>
</comment>
<dbReference type="InterPro" id="IPR006194">
    <property type="entry name" value="Gly-tRNA-synth_heterodimer"/>
</dbReference>
<dbReference type="GO" id="GO:0004820">
    <property type="term" value="F:glycine-tRNA ligase activity"/>
    <property type="evidence" value="ECO:0007669"/>
    <property type="project" value="UniProtKB-UniRule"/>
</dbReference>
<keyword evidence="9 11" id="KW-0030">Aminoacyl-tRNA synthetase</keyword>
<reference evidence="12 13" key="1">
    <citation type="submission" date="2016-12" db="EMBL/GenBank/DDBJ databases">
        <title>The genome of dimorphic prosthecate Glycocaulis alkaliphilus 6b-8t, isolated from crude oil dictates its adaptability in petroleum environments.</title>
        <authorList>
            <person name="Wu X.-L."/>
            <person name="Geng S."/>
        </authorList>
    </citation>
    <scope>NUCLEOTIDE SEQUENCE [LARGE SCALE GENOMIC DNA]</scope>
    <source>
        <strain evidence="12 13">6B-8</strain>
    </source>
</reference>
<comment type="subcellular location">
    <subcellularLocation>
        <location evidence="1 11">Cytoplasm</location>
    </subcellularLocation>
</comment>
<dbReference type="PANTHER" id="PTHR30075:SF2">
    <property type="entry name" value="GLYCINE--TRNA LIGASE, CHLOROPLASTIC_MITOCHONDRIAL 2"/>
    <property type="match status" value="1"/>
</dbReference>
<gene>
    <name evidence="11" type="primary">glyS</name>
    <name evidence="12" type="ORF">X907_1964</name>
</gene>
<keyword evidence="13" id="KW-1185">Reference proteome</keyword>
<evidence type="ECO:0000256" key="7">
    <source>
        <dbReference type="ARBA" id="ARBA00022840"/>
    </source>
</evidence>
<protein>
    <recommendedName>
        <fullName evidence="11">Glycine--tRNA ligase beta subunit</fullName>
        <ecNumber evidence="11">6.1.1.14</ecNumber>
    </recommendedName>
    <alternativeName>
        <fullName evidence="11">Glycyl-tRNA synthetase beta subunit</fullName>
        <shortName evidence="11">GlyRS</shortName>
    </alternativeName>
</protein>
<dbReference type="NCBIfam" id="TIGR00211">
    <property type="entry name" value="glyS"/>
    <property type="match status" value="1"/>
</dbReference>
<evidence type="ECO:0000256" key="8">
    <source>
        <dbReference type="ARBA" id="ARBA00022917"/>
    </source>
</evidence>
<dbReference type="GO" id="GO:0005524">
    <property type="term" value="F:ATP binding"/>
    <property type="evidence" value="ECO:0007669"/>
    <property type="project" value="UniProtKB-UniRule"/>
</dbReference>
<accession>A0A3T0EBB1</accession>
<dbReference type="GO" id="GO:0006420">
    <property type="term" value="P:arginyl-tRNA aminoacylation"/>
    <property type="evidence" value="ECO:0007669"/>
    <property type="project" value="InterPro"/>
</dbReference>
<keyword evidence="6 11" id="KW-0547">Nucleotide-binding</keyword>
<dbReference type="GO" id="GO:0005829">
    <property type="term" value="C:cytosol"/>
    <property type="evidence" value="ECO:0007669"/>
    <property type="project" value="TreeGrafter"/>
</dbReference>
<dbReference type="Proteomes" id="UP000286954">
    <property type="component" value="Chromosome"/>
</dbReference>
<comment type="similarity">
    <text evidence="2 11">Belongs to the class-II aminoacyl-tRNA synthetase family.</text>
</comment>
<evidence type="ECO:0000256" key="10">
    <source>
        <dbReference type="ARBA" id="ARBA00047937"/>
    </source>
</evidence>
<evidence type="ECO:0000256" key="11">
    <source>
        <dbReference type="HAMAP-Rule" id="MF_00255"/>
    </source>
</evidence>
<keyword evidence="7 11" id="KW-0067">ATP-binding</keyword>
<evidence type="ECO:0000256" key="2">
    <source>
        <dbReference type="ARBA" id="ARBA00008226"/>
    </source>
</evidence>